<dbReference type="EMBL" id="CP006681">
    <property type="protein sequence ID" value="AHI52742.1"/>
    <property type="molecule type" value="Genomic_DNA"/>
</dbReference>
<dbReference type="AlphaFoldDB" id="W6A6Y2"/>
<keyword evidence="1" id="KW-0812">Transmembrane</keyword>
<accession>W6A6Y2</accession>
<keyword evidence="1" id="KW-0472">Membrane</keyword>
<dbReference type="PATRIC" id="fig|1276246.3.peg.400"/>
<keyword evidence="1" id="KW-1133">Transmembrane helix</keyword>
<evidence type="ECO:0000256" key="1">
    <source>
        <dbReference type="SAM" id="Phobius"/>
    </source>
</evidence>
<evidence type="ECO:0008006" key="4">
    <source>
        <dbReference type="Google" id="ProtNLM"/>
    </source>
</evidence>
<organism evidence="2 3">
    <name type="scientific">Spiroplasma culicicola AES-1</name>
    <dbReference type="NCBI Taxonomy" id="1276246"/>
    <lineage>
        <taxon>Bacteria</taxon>
        <taxon>Bacillati</taxon>
        <taxon>Mycoplasmatota</taxon>
        <taxon>Mollicutes</taxon>
        <taxon>Entomoplasmatales</taxon>
        <taxon>Spiroplasmataceae</taxon>
        <taxon>Spiroplasma</taxon>
    </lineage>
</organism>
<feature type="transmembrane region" description="Helical" evidence="1">
    <location>
        <begin position="287"/>
        <end position="308"/>
    </location>
</feature>
<dbReference type="HOGENOM" id="CLU_662057_0_0_14"/>
<dbReference type="Proteomes" id="UP000019267">
    <property type="component" value="Chromosome"/>
</dbReference>
<proteinExistence type="predicted"/>
<gene>
    <name evidence="2" type="ORF">SCULI_v1c04010</name>
</gene>
<feature type="transmembrane region" description="Helical" evidence="1">
    <location>
        <begin position="251"/>
        <end position="275"/>
    </location>
</feature>
<dbReference type="RefSeq" id="WP_025362981.1">
    <property type="nucleotide sequence ID" value="NZ_CP006681.1"/>
</dbReference>
<protein>
    <recommendedName>
        <fullName evidence="4">Transmembrane protein</fullName>
    </recommendedName>
</protein>
<dbReference type="STRING" id="1276246.SCULI_v1c04010"/>
<sequence>MKKITLQIVFISIITFLYYFYNAWINSLDGNESLAFQIFDPFKLIILGTLFTIVYGTIKSMFFKKIININSYKKDLRNNLLFEFEITLNYLEKLQKSLKDQNINDLKALLKEFKTIKYCPVYLNSLIDELSSNILMEKDFSYLLGTTQLITKYIQDNFELEKQRIISTKQKVLFENKMTDNYYSLSSWQSIGYFLSIDEQKDINNKWKISSLYILRFSSSLFLAFSISFAVFAIIGLMSLLGVQIVIGKMFFIAFTLSVYLMSIILFVVNILANAKKNDLVIFWKHMSVFFVFITLIFLNIILNLVFFPEISNDQSVWYKQQLVQLLFSILYIILSSMLLLYIFDGFIQIVKTKKFNWLILIEAFILPLIIFTTSLVLNILWIKNGEDDKLYIVNFCLLFIFWSSTVLLSKFTRK</sequence>
<feature type="transmembrane region" description="Helical" evidence="1">
    <location>
        <begin position="7"/>
        <end position="24"/>
    </location>
</feature>
<dbReference type="KEGG" id="scq:SCULI_v1c04010"/>
<dbReference type="OrthoDB" id="388181at2"/>
<feature type="transmembrane region" description="Helical" evidence="1">
    <location>
        <begin position="44"/>
        <end position="63"/>
    </location>
</feature>
<feature type="transmembrane region" description="Helical" evidence="1">
    <location>
        <begin position="323"/>
        <end position="344"/>
    </location>
</feature>
<feature type="transmembrane region" description="Helical" evidence="1">
    <location>
        <begin position="221"/>
        <end position="245"/>
    </location>
</feature>
<reference evidence="2 3" key="1">
    <citation type="journal article" date="2014" name="Genome Biol. Evol.">
        <title>Molecular evolution of the substrate utilization strategies and putative virulence factors in mosquito-associated Spiroplasma species.</title>
        <authorList>
            <person name="Chang T.H."/>
            <person name="Lo W.S."/>
            <person name="Ku C."/>
            <person name="Chen L.L."/>
            <person name="Kuo C.H."/>
        </authorList>
    </citation>
    <scope>NUCLEOTIDE SEQUENCE [LARGE SCALE GENOMIC DNA]</scope>
    <source>
        <strain evidence="2">AES-1</strain>
    </source>
</reference>
<name>W6A6Y2_9MOLU</name>
<keyword evidence="3" id="KW-1185">Reference proteome</keyword>
<evidence type="ECO:0000313" key="2">
    <source>
        <dbReference type="EMBL" id="AHI52742.1"/>
    </source>
</evidence>
<feature type="transmembrane region" description="Helical" evidence="1">
    <location>
        <begin position="392"/>
        <end position="410"/>
    </location>
</feature>
<evidence type="ECO:0000313" key="3">
    <source>
        <dbReference type="Proteomes" id="UP000019267"/>
    </source>
</evidence>
<feature type="transmembrane region" description="Helical" evidence="1">
    <location>
        <begin position="356"/>
        <end position="380"/>
    </location>
</feature>